<organism evidence="11 12">
    <name type="scientific">Lentithecium fluviatile CBS 122367</name>
    <dbReference type="NCBI Taxonomy" id="1168545"/>
    <lineage>
        <taxon>Eukaryota</taxon>
        <taxon>Fungi</taxon>
        <taxon>Dikarya</taxon>
        <taxon>Ascomycota</taxon>
        <taxon>Pezizomycotina</taxon>
        <taxon>Dothideomycetes</taxon>
        <taxon>Pleosporomycetidae</taxon>
        <taxon>Pleosporales</taxon>
        <taxon>Massarineae</taxon>
        <taxon>Lentitheciaceae</taxon>
        <taxon>Lentithecium</taxon>
    </lineage>
</organism>
<dbReference type="AlphaFoldDB" id="A0A6G1JGR5"/>
<dbReference type="InterPro" id="IPR011011">
    <property type="entry name" value="Znf_FYVE_PHD"/>
</dbReference>
<dbReference type="GO" id="GO:0000785">
    <property type="term" value="C:chromatin"/>
    <property type="evidence" value="ECO:0007669"/>
    <property type="project" value="UniProtKB-ARBA"/>
</dbReference>
<evidence type="ECO:0000256" key="1">
    <source>
        <dbReference type="ARBA" id="ARBA00004123"/>
    </source>
</evidence>
<dbReference type="GO" id="GO:0008270">
    <property type="term" value="F:zinc ion binding"/>
    <property type="evidence" value="ECO:0007669"/>
    <property type="project" value="UniProtKB-KW"/>
</dbReference>
<evidence type="ECO:0000256" key="8">
    <source>
        <dbReference type="PROSITE-ProRule" id="PRU00146"/>
    </source>
</evidence>
<dbReference type="InterPro" id="IPR019787">
    <property type="entry name" value="Znf_PHD-finger"/>
</dbReference>
<feature type="binding site" evidence="7">
    <location>
        <position position="398"/>
    </location>
    <ligand>
        <name>Zn(2+)</name>
        <dbReference type="ChEBI" id="CHEBI:29105"/>
        <label>2</label>
    </ligand>
</feature>
<keyword evidence="6" id="KW-0539">Nucleus</keyword>
<feature type="binding site" evidence="7">
    <location>
        <position position="385"/>
    </location>
    <ligand>
        <name>Zn(2+)</name>
        <dbReference type="ChEBI" id="CHEBI:29105"/>
        <label>1</label>
    </ligand>
</feature>
<keyword evidence="5 7" id="KW-0862">Zinc</keyword>
<dbReference type="EMBL" id="MU005572">
    <property type="protein sequence ID" value="KAF2689365.1"/>
    <property type="molecule type" value="Genomic_DNA"/>
</dbReference>
<dbReference type="SUPFAM" id="SSF57903">
    <property type="entry name" value="FYVE/PHD zinc finger"/>
    <property type="match status" value="1"/>
</dbReference>
<accession>A0A6G1JGR5</accession>
<keyword evidence="3 7" id="KW-0479">Metal-binding</keyword>
<feature type="binding site" evidence="7">
    <location>
        <position position="368"/>
    </location>
    <ligand>
        <name>Zn(2+)</name>
        <dbReference type="ChEBI" id="CHEBI:29105"/>
        <label>2</label>
    </ligand>
</feature>
<proteinExistence type="inferred from homology"/>
<feature type="binding site" evidence="7">
    <location>
        <position position="354"/>
    </location>
    <ligand>
        <name>Zn(2+)</name>
        <dbReference type="ChEBI" id="CHEBI:29105"/>
        <label>1</label>
    </ligand>
</feature>
<dbReference type="OrthoDB" id="5417730at2759"/>
<dbReference type="InterPro" id="IPR013083">
    <property type="entry name" value="Znf_RING/FYVE/PHD"/>
</dbReference>
<feature type="region of interest" description="Disordered" evidence="9">
    <location>
        <begin position="288"/>
        <end position="330"/>
    </location>
</feature>
<evidence type="ECO:0000256" key="3">
    <source>
        <dbReference type="ARBA" id="ARBA00022723"/>
    </source>
</evidence>
<evidence type="ECO:0000259" key="10">
    <source>
        <dbReference type="PROSITE" id="PS50016"/>
    </source>
</evidence>
<dbReference type="GO" id="GO:0005634">
    <property type="term" value="C:nucleus"/>
    <property type="evidence" value="ECO:0007669"/>
    <property type="project" value="UniProtKB-SubCell"/>
</dbReference>
<feature type="binding site" evidence="7">
    <location>
        <position position="401"/>
    </location>
    <ligand>
        <name>Zn(2+)</name>
        <dbReference type="ChEBI" id="CHEBI:29105"/>
        <label>2</label>
    </ligand>
</feature>
<dbReference type="PROSITE" id="PS50016">
    <property type="entry name" value="ZF_PHD_2"/>
    <property type="match status" value="1"/>
</dbReference>
<evidence type="ECO:0000313" key="11">
    <source>
        <dbReference type="EMBL" id="KAF2689365.1"/>
    </source>
</evidence>
<keyword evidence="12" id="KW-1185">Reference proteome</keyword>
<dbReference type="SMART" id="SM00249">
    <property type="entry name" value="PHD"/>
    <property type="match status" value="1"/>
</dbReference>
<feature type="binding site" evidence="7">
    <location>
        <position position="375"/>
    </location>
    <ligand>
        <name>Zn(2+)</name>
        <dbReference type="ChEBI" id="CHEBI:29105"/>
        <label>2</label>
    </ligand>
</feature>
<comment type="subcellular location">
    <subcellularLocation>
        <location evidence="1">Nucleus</location>
    </subcellularLocation>
</comment>
<comment type="similarity">
    <text evidence="2">Belongs to the ING family.</text>
</comment>
<evidence type="ECO:0000256" key="4">
    <source>
        <dbReference type="ARBA" id="ARBA00022771"/>
    </source>
</evidence>
<feature type="binding site" evidence="7">
    <location>
        <position position="382"/>
    </location>
    <ligand>
        <name>Zn(2+)</name>
        <dbReference type="ChEBI" id="CHEBI:29105"/>
        <label>1</label>
    </ligand>
</feature>
<evidence type="ECO:0000256" key="7">
    <source>
        <dbReference type="PIRSR" id="PIRSR628651-51"/>
    </source>
</evidence>
<dbReference type="PANTHER" id="PTHR10333">
    <property type="entry name" value="INHIBITOR OF GROWTH PROTEIN"/>
    <property type="match status" value="1"/>
</dbReference>
<protein>
    <recommendedName>
        <fullName evidence="10">PHD-type domain-containing protein</fullName>
    </recommendedName>
</protein>
<keyword evidence="4 8" id="KW-0863">Zinc-finger</keyword>
<sequence>MTLPTTKFAVYHYIEPANPTDHMAVGIYATSKEAEMGMFAHAETELKNNPQWNNNKTEKFPPNGIEVYTEDGKLQIKFEVIEVIEDVHGNITKAGKRAASIETDGSSPVAGEDLPMRDLSAPPVAVEEAEAFPSSSSKAQANPALVRRPVVNDTSNNGSKHYGLYICPDPCQPKISYLISSSDSPGEIESYAKVTATALLKQLNKNNMRLAATCTIHDKGIYILKGKRVVIRYKIVEGRTVNGMFVNEADWAAGRRKPELVAWAADAPDRMPRMVKLTAVNAGANTIADKTKSTPKPKAVLKATPKAKRKTPKRAGGAVTKSKTPARKNKAKVLAAPAQPTLAPGKVNPPNVYCVCRMPDDGRELMACETGDDDCPYNGWFHLACENMTEVPEGEWWCPLCRQSQYTNVGEEDRPMGGV</sequence>
<name>A0A6G1JGR5_9PLEO</name>
<evidence type="ECO:0000256" key="6">
    <source>
        <dbReference type="ARBA" id="ARBA00023242"/>
    </source>
</evidence>
<reference evidence="11" key="1">
    <citation type="journal article" date="2020" name="Stud. Mycol.">
        <title>101 Dothideomycetes genomes: a test case for predicting lifestyles and emergence of pathogens.</title>
        <authorList>
            <person name="Haridas S."/>
            <person name="Albert R."/>
            <person name="Binder M."/>
            <person name="Bloem J."/>
            <person name="Labutti K."/>
            <person name="Salamov A."/>
            <person name="Andreopoulos B."/>
            <person name="Baker S."/>
            <person name="Barry K."/>
            <person name="Bills G."/>
            <person name="Bluhm B."/>
            <person name="Cannon C."/>
            <person name="Castanera R."/>
            <person name="Culley D."/>
            <person name="Daum C."/>
            <person name="Ezra D."/>
            <person name="Gonzalez J."/>
            <person name="Henrissat B."/>
            <person name="Kuo A."/>
            <person name="Liang C."/>
            <person name="Lipzen A."/>
            <person name="Lutzoni F."/>
            <person name="Magnuson J."/>
            <person name="Mondo S."/>
            <person name="Nolan M."/>
            <person name="Ohm R."/>
            <person name="Pangilinan J."/>
            <person name="Park H.-J."/>
            <person name="Ramirez L."/>
            <person name="Alfaro M."/>
            <person name="Sun H."/>
            <person name="Tritt A."/>
            <person name="Yoshinaga Y."/>
            <person name="Zwiers L.-H."/>
            <person name="Turgeon B."/>
            <person name="Goodwin S."/>
            <person name="Spatafora J."/>
            <person name="Crous P."/>
            <person name="Grigoriev I."/>
        </authorList>
    </citation>
    <scope>NUCLEOTIDE SEQUENCE</scope>
    <source>
        <strain evidence="11">CBS 122367</strain>
    </source>
</reference>
<evidence type="ECO:0000256" key="5">
    <source>
        <dbReference type="ARBA" id="ARBA00022833"/>
    </source>
</evidence>
<feature type="domain" description="PHD-type" evidence="10">
    <location>
        <begin position="351"/>
        <end position="404"/>
    </location>
</feature>
<feature type="binding site" evidence="7">
    <location>
        <position position="356"/>
    </location>
    <ligand>
        <name>Zn(2+)</name>
        <dbReference type="ChEBI" id="CHEBI:29105"/>
        <label>1</label>
    </ligand>
</feature>
<evidence type="ECO:0000313" key="12">
    <source>
        <dbReference type="Proteomes" id="UP000799291"/>
    </source>
</evidence>
<dbReference type="Proteomes" id="UP000799291">
    <property type="component" value="Unassembled WGS sequence"/>
</dbReference>
<dbReference type="Gene3D" id="3.30.40.10">
    <property type="entry name" value="Zinc/RING finger domain, C3HC4 (zinc finger)"/>
    <property type="match status" value="1"/>
</dbReference>
<dbReference type="InterPro" id="IPR001965">
    <property type="entry name" value="Znf_PHD"/>
</dbReference>
<evidence type="ECO:0000256" key="2">
    <source>
        <dbReference type="ARBA" id="ARBA00010210"/>
    </source>
</evidence>
<evidence type="ECO:0000256" key="9">
    <source>
        <dbReference type="SAM" id="MobiDB-lite"/>
    </source>
</evidence>
<dbReference type="InterPro" id="IPR028651">
    <property type="entry name" value="ING_fam"/>
</dbReference>
<gene>
    <name evidence="11" type="ORF">K458DRAFT_384017</name>
</gene>